<reference evidence="1" key="1">
    <citation type="submission" date="2021-01" db="EMBL/GenBank/DDBJ databases">
        <authorList>
            <person name="Corre E."/>
            <person name="Pelletier E."/>
            <person name="Niang G."/>
            <person name="Scheremetjew M."/>
            <person name="Finn R."/>
            <person name="Kale V."/>
            <person name="Holt S."/>
            <person name="Cochrane G."/>
            <person name="Meng A."/>
            <person name="Brown T."/>
            <person name="Cohen L."/>
        </authorList>
    </citation>
    <scope>NUCLEOTIDE SEQUENCE</scope>
    <source>
        <strain evidence="1">UTEX LB 985</strain>
    </source>
</reference>
<dbReference type="EMBL" id="HBGU01033239">
    <property type="protein sequence ID" value="CAD9456844.1"/>
    <property type="molecule type" value="Transcribed_RNA"/>
</dbReference>
<gene>
    <name evidence="1" type="ORF">CBRE1094_LOCUS18137</name>
</gene>
<organism evidence="1">
    <name type="scientific">Haptolina brevifila</name>
    <dbReference type="NCBI Taxonomy" id="156173"/>
    <lineage>
        <taxon>Eukaryota</taxon>
        <taxon>Haptista</taxon>
        <taxon>Haptophyta</taxon>
        <taxon>Prymnesiophyceae</taxon>
        <taxon>Prymnesiales</taxon>
        <taxon>Prymnesiaceae</taxon>
        <taxon>Haptolina</taxon>
    </lineage>
</organism>
<protein>
    <submittedName>
        <fullName evidence="1">Uncharacterized protein</fullName>
    </submittedName>
</protein>
<proteinExistence type="predicted"/>
<evidence type="ECO:0000313" key="1">
    <source>
        <dbReference type="EMBL" id="CAD9456844.1"/>
    </source>
</evidence>
<sequence>MGDEKVRDAPRSRALPVLPLLWGGKTCATCWVGRGVGMRVALGRKVIPTVKHCHRPSQTFALAGAPSSFMGMHPVCHKRFYVGSTPPMCRVEVGSRRIKL</sequence>
<name>A0A7S2DK04_9EUKA</name>
<dbReference type="AlphaFoldDB" id="A0A7S2DK04"/>
<accession>A0A7S2DK04</accession>